<gene>
    <name evidence="1" type="ORF">Glove_195g23</name>
</gene>
<keyword evidence="2" id="KW-1185">Reference proteome</keyword>
<reference evidence="1 2" key="1">
    <citation type="submission" date="2018-08" db="EMBL/GenBank/DDBJ databases">
        <title>Genome and evolution of the arbuscular mycorrhizal fungus Diversispora epigaea (formerly Glomus versiforme) and its bacterial endosymbionts.</title>
        <authorList>
            <person name="Sun X."/>
            <person name="Fei Z."/>
            <person name="Harrison M."/>
        </authorList>
    </citation>
    <scope>NUCLEOTIDE SEQUENCE [LARGE SCALE GENOMIC DNA]</scope>
    <source>
        <strain evidence="1 2">IT104</strain>
    </source>
</reference>
<sequence>MSSEQLIQKFNYQKNITPHQHRWNGTNWFFLCLLEITKKILHLINIDGMELIVRCENHKAKAIGIVHNGDRFYSPSIE</sequence>
<accession>A0A397IKZ6</accession>
<name>A0A397IKZ6_9GLOM</name>
<dbReference type="EMBL" id="PQFF01000183">
    <property type="protein sequence ID" value="RHZ76601.1"/>
    <property type="molecule type" value="Genomic_DNA"/>
</dbReference>
<dbReference type="AlphaFoldDB" id="A0A397IKZ6"/>
<organism evidence="1 2">
    <name type="scientific">Diversispora epigaea</name>
    <dbReference type="NCBI Taxonomy" id="1348612"/>
    <lineage>
        <taxon>Eukaryota</taxon>
        <taxon>Fungi</taxon>
        <taxon>Fungi incertae sedis</taxon>
        <taxon>Mucoromycota</taxon>
        <taxon>Glomeromycotina</taxon>
        <taxon>Glomeromycetes</taxon>
        <taxon>Diversisporales</taxon>
        <taxon>Diversisporaceae</taxon>
        <taxon>Diversispora</taxon>
    </lineage>
</organism>
<protein>
    <submittedName>
        <fullName evidence="1">Uncharacterized protein</fullName>
    </submittedName>
</protein>
<evidence type="ECO:0000313" key="2">
    <source>
        <dbReference type="Proteomes" id="UP000266861"/>
    </source>
</evidence>
<evidence type="ECO:0000313" key="1">
    <source>
        <dbReference type="EMBL" id="RHZ76601.1"/>
    </source>
</evidence>
<comment type="caution">
    <text evidence="1">The sequence shown here is derived from an EMBL/GenBank/DDBJ whole genome shotgun (WGS) entry which is preliminary data.</text>
</comment>
<proteinExistence type="predicted"/>
<dbReference type="Proteomes" id="UP000266861">
    <property type="component" value="Unassembled WGS sequence"/>
</dbReference>